<accession>A0A1A8XS48</accession>
<keyword evidence="2" id="KW-0547">Nucleotide-binding</keyword>
<dbReference type="Gene3D" id="3.30.565.60">
    <property type="match status" value="1"/>
</dbReference>
<dbReference type="PANTHER" id="PTHR30595:SF6">
    <property type="entry name" value="SCHLAFEN ALBA-2 DOMAIN-CONTAINING PROTEIN"/>
    <property type="match status" value="1"/>
</dbReference>
<dbReference type="EMBL" id="FLQY01000168">
    <property type="protein sequence ID" value="SBT07934.1"/>
    <property type="molecule type" value="Genomic_DNA"/>
</dbReference>
<sequence length="566" mass="64468">MKPAELQHLLDALIADWEGECVEFKDANDSYSTPDIGKYFSALVNEANLHAHEAGWLVFGVNNKTRKVVGTDYRKDRERLHSLKHQIAQNTDPPVTFREIYELETAQGRVILFEIPAAPRGIPIAWNGHYYAREGESLASLGLAKLDEIRGQGAAEDWSAVVCPGATIDDLDPEALTKAREIFVARHGDRISAETIRAWDDASFLEQARLTFKGGITRSTLLLLGRPQSTPFFSPYVAELSWKLEGPELAYEHFHPPFLLQTSRLFQRIRNLRLSFLPPGQLIPVDVSKYDQRIVLEALHNCIAHQDYRQCERVLVIERVGELEFRNAGNFFDGTPEDYVLGNRSPSRYRNRFLAEAMAQLRMIDTMGFGIREVMFRGQARRYLPLPDYDLSDPGHVVMRLAGRFIDENYSRALLTHGDFSLGDILALDKVQKGFVPDEAALKTLRKRGLVEGRKPAVHVSASVAEATGNKADYIRTRRQDDTHYRHLILDYLKQFREASKDELRKMLANKWPEVFTEKQKENKLHNLLTALKRGNHIERTGGKSNARWRLGFVKSDSRMKSSKGN</sequence>
<dbReference type="Proteomes" id="UP000199600">
    <property type="component" value="Unassembled WGS sequence"/>
</dbReference>
<evidence type="ECO:0000313" key="3">
    <source>
        <dbReference type="Proteomes" id="UP000199600"/>
    </source>
</evidence>
<proteinExistence type="predicted"/>
<organism evidence="2 3">
    <name type="scientific">Candidatus Propionivibrio aalborgensis</name>
    <dbReference type="NCBI Taxonomy" id="1860101"/>
    <lineage>
        <taxon>Bacteria</taxon>
        <taxon>Pseudomonadati</taxon>
        <taxon>Pseudomonadota</taxon>
        <taxon>Betaproteobacteria</taxon>
        <taxon>Rhodocyclales</taxon>
        <taxon>Rhodocyclaceae</taxon>
        <taxon>Propionivibrio</taxon>
    </lineage>
</organism>
<dbReference type="Pfam" id="PF04326">
    <property type="entry name" value="SLFN_AlbA_2"/>
    <property type="match status" value="1"/>
</dbReference>
<dbReference type="Pfam" id="PF13749">
    <property type="entry name" value="HATPase_c_4"/>
    <property type="match status" value="1"/>
</dbReference>
<protein>
    <submittedName>
        <fullName evidence="2">Putative ATP-dependent DNA helicase</fullName>
    </submittedName>
</protein>
<dbReference type="InterPro" id="IPR038461">
    <property type="entry name" value="Schlafen_AlbA_2_dom_sf"/>
</dbReference>
<dbReference type="Gene3D" id="3.30.950.30">
    <property type="entry name" value="Schlafen, AAA domain"/>
    <property type="match status" value="1"/>
</dbReference>
<keyword evidence="2" id="KW-0378">Hydrolase</keyword>
<dbReference type="PANTHER" id="PTHR30595">
    <property type="entry name" value="GLPR-RELATED TRANSCRIPTIONAL REPRESSOR"/>
    <property type="match status" value="1"/>
</dbReference>
<evidence type="ECO:0000259" key="1">
    <source>
        <dbReference type="Pfam" id="PF04326"/>
    </source>
</evidence>
<name>A0A1A8XS48_9RHOO</name>
<dbReference type="GO" id="GO:0004386">
    <property type="term" value="F:helicase activity"/>
    <property type="evidence" value="ECO:0007669"/>
    <property type="project" value="UniProtKB-KW"/>
</dbReference>
<dbReference type="InterPro" id="IPR007421">
    <property type="entry name" value="Schlafen_AlbA_2_dom"/>
</dbReference>
<keyword evidence="2" id="KW-0067">ATP-binding</keyword>
<evidence type="ECO:0000313" key="2">
    <source>
        <dbReference type="EMBL" id="SBT07934.1"/>
    </source>
</evidence>
<feature type="domain" description="Schlafen AlbA-2" evidence="1">
    <location>
        <begin position="18"/>
        <end position="137"/>
    </location>
</feature>
<gene>
    <name evidence="2" type="ORF">PROAA_250012</name>
</gene>
<keyword evidence="2" id="KW-0347">Helicase</keyword>
<dbReference type="RefSeq" id="WP_186411045.1">
    <property type="nucleotide sequence ID" value="NZ_FLQY01000168.1"/>
</dbReference>
<keyword evidence="3" id="KW-1185">Reference proteome</keyword>
<dbReference type="AlphaFoldDB" id="A0A1A8XS48"/>
<dbReference type="InterPro" id="IPR038475">
    <property type="entry name" value="RecG_C_sf"/>
</dbReference>
<reference evidence="2 3" key="1">
    <citation type="submission" date="2016-06" db="EMBL/GenBank/DDBJ databases">
        <authorList>
            <person name="Kjaerup R.B."/>
            <person name="Dalgaard T.S."/>
            <person name="Juul-Madsen H.R."/>
        </authorList>
    </citation>
    <scope>NUCLEOTIDE SEQUENCE [LARGE SCALE GENOMIC DNA]</scope>
    <source>
        <strain evidence="2">2</strain>
    </source>
</reference>